<dbReference type="SUPFAM" id="SSF50129">
    <property type="entry name" value="GroES-like"/>
    <property type="match status" value="1"/>
</dbReference>
<comment type="similarity">
    <text evidence="1">Belongs to the zinc-containing alcohol dehydrogenase family.</text>
</comment>
<keyword evidence="2" id="KW-0521">NADP</keyword>
<dbReference type="InterPro" id="IPR013149">
    <property type="entry name" value="ADH-like_C"/>
</dbReference>
<evidence type="ECO:0000313" key="6">
    <source>
        <dbReference type="Proteomes" id="UP001140453"/>
    </source>
</evidence>
<evidence type="ECO:0000256" key="1">
    <source>
        <dbReference type="ARBA" id="ARBA00008072"/>
    </source>
</evidence>
<evidence type="ECO:0000259" key="4">
    <source>
        <dbReference type="SMART" id="SM00829"/>
    </source>
</evidence>
<evidence type="ECO:0000256" key="2">
    <source>
        <dbReference type="ARBA" id="ARBA00022857"/>
    </source>
</evidence>
<dbReference type="InterPro" id="IPR047122">
    <property type="entry name" value="Trans-enoyl_RdTase-like"/>
</dbReference>
<dbReference type="OrthoDB" id="48317at2759"/>
<reference evidence="5" key="1">
    <citation type="submission" date="2022-10" db="EMBL/GenBank/DDBJ databases">
        <title>Tapping the CABI collections for fungal endophytes: first genome assemblies for Collariella, Neodidymelliopsis, Ascochyta clinopodiicola, Didymella pomorum, Didymosphaeria variabile, Neocosmospora piperis and Neocucurbitaria cava.</title>
        <authorList>
            <person name="Hill R."/>
        </authorList>
    </citation>
    <scope>NUCLEOTIDE SEQUENCE</scope>
    <source>
        <strain evidence="5">IMI 355082</strain>
    </source>
</reference>
<sequence length="332" mass="36534">MTQYLIPQFQRALVEDAAGQPVFVHDAPVPRLRPRTLLVKTTAVAINPSDYKIGANCPTPRAILGMDFVGKILQMDAEAVELRPDLAVGDKVCGFVHGSNPADPNNGSFAEYLRAHAQLVYRVPEDMKDGAAATMGVSTATAVLALWHALKLPASPEAPLTPNVFAPNYVLVYGASTASGTMILQLLKLSGFTTIATCSPKNFSLVKSYGADHVFDYADENTSERIRQVTGKRLEYVVDCITDKFSLACCYAAMARFGGRYVTLEMCSEDMKPRRRAVKQEFVLALDIFGERVELNRGYEREASPDLHEFAVKWYHIIQSLIRDVLSMGFGC</sequence>
<dbReference type="Pfam" id="PF00107">
    <property type="entry name" value="ADH_zinc_N"/>
    <property type="match status" value="1"/>
</dbReference>
<dbReference type="InterPro" id="IPR013154">
    <property type="entry name" value="ADH-like_N"/>
</dbReference>
<dbReference type="InterPro" id="IPR020843">
    <property type="entry name" value="ER"/>
</dbReference>
<proteinExistence type="inferred from homology"/>
<gene>
    <name evidence="5" type="ORF">N0V93_000001</name>
</gene>
<dbReference type="Proteomes" id="UP001140453">
    <property type="component" value="Unassembled WGS sequence"/>
</dbReference>
<dbReference type="Pfam" id="PF08240">
    <property type="entry name" value="ADH_N"/>
    <property type="match status" value="1"/>
</dbReference>
<evidence type="ECO:0000313" key="5">
    <source>
        <dbReference type="EMBL" id="KAJ4395787.1"/>
    </source>
</evidence>
<feature type="domain" description="Enoyl reductase (ER)" evidence="4">
    <location>
        <begin position="19"/>
        <end position="326"/>
    </location>
</feature>
<dbReference type="PANTHER" id="PTHR45348:SF6">
    <property type="entry name" value="TRANS-ENOYL REDUCTASE APDC"/>
    <property type="match status" value="1"/>
</dbReference>
<dbReference type="Gene3D" id="3.40.50.720">
    <property type="entry name" value="NAD(P)-binding Rossmann-like Domain"/>
    <property type="match status" value="1"/>
</dbReference>
<dbReference type="CDD" id="cd08249">
    <property type="entry name" value="enoyl_reductase_like"/>
    <property type="match status" value="1"/>
</dbReference>
<organism evidence="5 6">
    <name type="scientific">Gnomoniopsis smithogilvyi</name>
    <dbReference type="NCBI Taxonomy" id="1191159"/>
    <lineage>
        <taxon>Eukaryota</taxon>
        <taxon>Fungi</taxon>
        <taxon>Dikarya</taxon>
        <taxon>Ascomycota</taxon>
        <taxon>Pezizomycotina</taxon>
        <taxon>Sordariomycetes</taxon>
        <taxon>Sordariomycetidae</taxon>
        <taxon>Diaporthales</taxon>
        <taxon>Gnomoniaceae</taxon>
        <taxon>Gnomoniopsis</taxon>
    </lineage>
</organism>
<dbReference type="EMBL" id="JAPEVB010000001">
    <property type="protein sequence ID" value="KAJ4395787.1"/>
    <property type="molecule type" value="Genomic_DNA"/>
</dbReference>
<evidence type="ECO:0000256" key="3">
    <source>
        <dbReference type="ARBA" id="ARBA00023002"/>
    </source>
</evidence>
<dbReference type="GO" id="GO:0016651">
    <property type="term" value="F:oxidoreductase activity, acting on NAD(P)H"/>
    <property type="evidence" value="ECO:0007669"/>
    <property type="project" value="InterPro"/>
</dbReference>
<protein>
    <recommendedName>
        <fullName evidence="4">Enoyl reductase (ER) domain-containing protein</fullName>
    </recommendedName>
</protein>
<keyword evidence="6" id="KW-1185">Reference proteome</keyword>
<dbReference type="PANTHER" id="PTHR45348">
    <property type="entry name" value="HYPOTHETICAL OXIDOREDUCTASE (EUROFUNG)"/>
    <property type="match status" value="1"/>
</dbReference>
<dbReference type="InterPro" id="IPR036291">
    <property type="entry name" value="NAD(P)-bd_dom_sf"/>
</dbReference>
<dbReference type="InterPro" id="IPR011032">
    <property type="entry name" value="GroES-like_sf"/>
</dbReference>
<comment type="caution">
    <text evidence="5">The sequence shown here is derived from an EMBL/GenBank/DDBJ whole genome shotgun (WGS) entry which is preliminary data.</text>
</comment>
<dbReference type="SUPFAM" id="SSF51735">
    <property type="entry name" value="NAD(P)-binding Rossmann-fold domains"/>
    <property type="match status" value="1"/>
</dbReference>
<keyword evidence="3" id="KW-0560">Oxidoreductase</keyword>
<dbReference type="AlphaFoldDB" id="A0A9W8Z354"/>
<dbReference type="Gene3D" id="3.90.180.10">
    <property type="entry name" value="Medium-chain alcohol dehydrogenases, catalytic domain"/>
    <property type="match status" value="1"/>
</dbReference>
<name>A0A9W8Z354_9PEZI</name>
<dbReference type="SMART" id="SM00829">
    <property type="entry name" value="PKS_ER"/>
    <property type="match status" value="1"/>
</dbReference>
<accession>A0A9W8Z354</accession>